<feature type="transmembrane region" description="Helical" evidence="7">
    <location>
        <begin position="213"/>
        <end position="242"/>
    </location>
</feature>
<organism evidence="9 10">
    <name type="scientific">Micromonospora krabiensis</name>
    <dbReference type="NCBI Taxonomy" id="307121"/>
    <lineage>
        <taxon>Bacteria</taxon>
        <taxon>Bacillati</taxon>
        <taxon>Actinomycetota</taxon>
        <taxon>Actinomycetes</taxon>
        <taxon>Micromonosporales</taxon>
        <taxon>Micromonosporaceae</taxon>
        <taxon>Micromonospora</taxon>
    </lineage>
</organism>
<evidence type="ECO:0000256" key="2">
    <source>
        <dbReference type="ARBA" id="ARBA00022448"/>
    </source>
</evidence>
<keyword evidence="5 7" id="KW-1133">Transmembrane helix</keyword>
<proteinExistence type="inferred from homology"/>
<sequence length="297" mass="30751">MTVTLGGVAADVTAVSPAADPPVEAVRRRFRPRPGVLAAGAYLGLLLLAAVWPAALTRADPLAADPLTVLSPPSPTHWFGTDHLGRDVVARVVHGAGHSLTIGLAATAIAVTAGVLLGLLAGLGHRAADETLSRSFDALSAFPMLLLALLFIAVTGPGTVSLIIAIGVATLPHHARVVRAQTLLVRRAGYVEQAATFGLTRGRLVLRHVLPNVLGPVPVIAVIGLGEAILAASGLSFLGMGPQPPSPEWGAMLSEGRNYLQVAWWISILPGAAVTLTVVALTVVGRHWQARFDGRHV</sequence>
<dbReference type="SUPFAM" id="SSF161098">
    <property type="entry name" value="MetI-like"/>
    <property type="match status" value="1"/>
</dbReference>
<feature type="transmembrane region" description="Helical" evidence="7">
    <location>
        <begin position="262"/>
        <end position="285"/>
    </location>
</feature>
<dbReference type="OrthoDB" id="9812701at2"/>
<dbReference type="Gene3D" id="1.10.3720.10">
    <property type="entry name" value="MetI-like"/>
    <property type="match status" value="1"/>
</dbReference>
<comment type="subcellular location">
    <subcellularLocation>
        <location evidence="1 7">Cell membrane</location>
        <topology evidence="1 7">Multi-pass membrane protein</topology>
    </subcellularLocation>
</comment>
<dbReference type="PANTHER" id="PTHR43386:SF25">
    <property type="entry name" value="PEPTIDE ABC TRANSPORTER PERMEASE PROTEIN"/>
    <property type="match status" value="1"/>
</dbReference>
<evidence type="ECO:0000256" key="5">
    <source>
        <dbReference type="ARBA" id="ARBA00022989"/>
    </source>
</evidence>
<keyword evidence="10" id="KW-1185">Reference proteome</keyword>
<dbReference type="InterPro" id="IPR000515">
    <property type="entry name" value="MetI-like"/>
</dbReference>
<comment type="similarity">
    <text evidence="7">Belongs to the binding-protein-dependent transport system permease family.</text>
</comment>
<dbReference type="EMBL" id="LT598496">
    <property type="protein sequence ID" value="SBV24891.1"/>
    <property type="molecule type" value="Genomic_DNA"/>
</dbReference>
<dbReference type="PROSITE" id="PS50928">
    <property type="entry name" value="ABC_TM1"/>
    <property type="match status" value="1"/>
</dbReference>
<dbReference type="InterPro" id="IPR050366">
    <property type="entry name" value="BP-dependent_transpt_permease"/>
</dbReference>
<feature type="domain" description="ABC transmembrane type-1" evidence="8">
    <location>
        <begin position="96"/>
        <end position="285"/>
    </location>
</feature>
<feature type="transmembrane region" description="Helical" evidence="7">
    <location>
        <begin position="36"/>
        <end position="55"/>
    </location>
</feature>
<keyword evidence="3" id="KW-1003">Cell membrane</keyword>
<dbReference type="STRING" id="307121.GA0070620_0356"/>
<dbReference type="GO" id="GO:0055085">
    <property type="term" value="P:transmembrane transport"/>
    <property type="evidence" value="ECO:0007669"/>
    <property type="project" value="InterPro"/>
</dbReference>
<dbReference type="PANTHER" id="PTHR43386">
    <property type="entry name" value="OLIGOPEPTIDE TRANSPORT SYSTEM PERMEASE PROTEIN APPC"/>
    <property type="match status" value="1"/>
</dbReference>
<evidence type="ECO:0000256" key="6">
    <source>
        <dbReference type="ARBA" id="ARBA00023136"/>
    </source>
</evidence>
<protein>
    <submittedName>
        <fullName evidence="9">Peptide/nickel transport system permease protein</fullName>
    </submittedName>
</protein>
<evidence type="ECO:0000259" key="8">
    <source>
        <dbReference type="PROSITE" id="PS50928"/>
    </source>
</evidence>
<evidence type="ECO:0000313" key="10">
    <source>
        <dbReference type="Proteomes" id="UP000199393"/>
    </source>
</evidence>
<evidence type="ECO:0000256" key="3">
    <source>
        <dbReference type="ARBA" id="ARBA00022475"/>
    </source>
</evidence>
<evidence type="ECO:0000313" key="9">
    <source>
        <dbReference type="EMBL" id="SBV24891.1"/>
    </source>
</evidence>
<name>A0A1C3MX50_9ACTN</name>
<evidence type="ECO:0000256" key="4">
    <source>
        <dbReference type="ARBA" id="ARBA00022692"/>
    </source>
</evidence>
<dbReference type="Proteomes" id="UP000199393">
    <property type="component" value="Chromosome I"/>
</dbReference>
<dbReference type="RefSeq" id="WP_091587889.1">
    <property type="nucleotide sequence ID" value="NZ_JBHRWG010000002.1"/>
</dbReference>
<dbReference type="Pfam" id="PF00528">
    <property type="entry name" value="BPD_transp_1"/>
    <property type="match status" value="1"/>
</dbReference>
<dbReference type="InterPro" id="IPR035906">
    <property type="entry name" value="MetI-like_sf"/>
</dbReference>
<feature type="transmembrane region" description="Helical" evidence="7">
    <location>
        <begin position="102"/>
        <end position="124"/>
    </location>
</feature>
<keyword evidence="4 7" id="KW-0812">Transmembrane</keyword>
<keyword evidence="6 7" id="KW-0472">Membrane</keyword>
<dbReference type="CDD" id="cd06261">
    <property type="entry name" value="TM_PBP2"/>
    <property type="match status" value="1"/>
</dbReference>
<evidence type="ECO:0000256" key="7">
    <source>
        <dbReference type="RuleBase" id="RU363032"/>
    </source>
</evidence>
<dbReference type="AlphaFoldDB" id="A0A1C3MX50"/>
<dbReference type="PATRIC" id="fig|307121.4.peg.362"/>
<reference evidence="10" key="1">
    <citation type="submission" date="2016-06" db="EMBL/GenBank/DDBJ databases">
        <authorList>
            <person name="Varghese N."/>
        </authorList>
    </citation>
    <scope>NUCLEOTIDE SEQUENCE [LARGE SCALE GENOMIC DNA]</scope>
    <source>
        <strain evidence="10">DSM 45344</strain>
    </source>
</reference>
<evidence type="ECO:0000256" key="1">
    <source>
        <dbReference type="ARBA" id="ARBA00004651"/>
    </source>
</evidence>
<keyword evidence="2 7" id="KW-0813">Transport</keyword>
<accession>A0A1C3MX50</accession>
<gene>
    <name evidence="9" type="ORF">GA0070620_0356</name>
</gene>
<dbReference type="GO" id="GO:0005886">
    <property type="term" value="C:plasma membrane"/>
    <property type="evidence" value="ECO:0007669"/>
    <property type="project" value="UniProtKB-SubCell"/>
</dbReference>